<feature type="chain" id="PRO_5012327458" description="Secreted protein" evidence="1">
    <location>
        <begin position="17"/>
        <end position="88"/>
    </location>
</feature>
<reference evidence="2 3" key="1">
    <citation type="submission" date="2016-07" db="EMBL/GenBank/DDBJ databases">
        <title>Pervasive Adenine N6-methylation of Active Genes in Fungi.</title>
        <authorList>
            <consortium name="DOE Joint Genome Institute"/>
            <person name="Mondo S.J."/>
            <person name="Dannebaum R.O."/>
            <person name="Kuo R.C."/>
            <person name="Labutti K."/>
            <person name="Haridas S."/>
            <person name="Kuo A."/>
            <person name="Salamov A."/>
            <person name="Ahrendt S.R."/>
            <person name="Lipzen A."/>
            <person name="Sullivan W."/>
            <person name="Andreopoulos W.B."/>
            <person name="Clum A."/>
            <person name="Lindquist E."/>
            <person name="Daum C."/>
            <person name="Ramamoorthy G.K."/>
            <person name="Gryganskyi A."/>
            <person name="Culley D."/>
            <person name="Magnuson J.K."/>
            <person name="James T.Y."/>
            <person name="O'Malley M.A."/>
            <person name="Stajich J.E."/>
            <person name="Spatafora J.W."/>
            <person name="Visel A."/>
            <person name="Grigoriev I.V."/>
        </authorList>
    </citation>
    <scope>NUCLEOTIDE SEQUENCE [LARGE SCALE GENOMIC DNA]</scope>
    <source>
        <strain evidence="2 3">CBS 115471</strain>
    </source>
</reference>
<name>A0A1Y1ZEG3_9PLEO</name>
<feature type="signal peptide" evidence="1">
    <location>
        <begin position="1"/>
        <end position="16"/>
    </location>
</feature>
<evidence type="ECO:0000313" key="2">
    <source>
        <dbReference type="EMBL" id="ORY08215.1"/>
    </source>
</evidence>
<gene>
    <name evidence="2" type="ORF">BCR34DRAFT_570082</name>
</gene>
<evidence type="ECO:0000256" key="1">
    <source>
        <dbReference type="SAM" id="SignalP"/>
    </source>
</evidence>
<comment type="caution">
    <text evidence="2">The sequence shown here is derived from an EMBL/GenBank/DDBJ whole genome shotgun (WGS) entry which is preliminary data.</text>
</comment>
<accession>A0A1Y1ZEG3</accession>
<keyword evidence="3" id="KW-1185">Reference proteome</keyword>
<protein>
    <recommendedName>
        <fullName evidence="4">Secreted protein</fullName>
    </recommendedName>
</protein>
<proteinExistence type="predicted"/>
<dbReference type="AlphaFoldDB" id="A0A1Y1ZEG3"/>
<dbReference type="Proteomes" id="UP000193144">
    <property type="component" value="Unassembled WGS sequence"/>
</dbReference>
<keyword evidence="1" id="KW-0732">Signal</keyword>
<organism evidence="2 3">
    <name type="scientific">Clohesyomyces aquaticus</name>
    <dbReference type="NCBI Taxonomy" id="1231657"/>
    <lineage>
        <taxon>Eukaryota</taxon>
        <taxon>Fungi</taxon>
        <taxon>Dikarya</taxon>
        <taxon>Ascomycota</taxon>
        <taxon>Pezizomycotina</taxon>
        <taxon>Dothideomycetes</taxon>
        <taxon>Pleosporomycetidae</taxon>
        <taxon>Pleosporales</taxon>
        <taxon>Lindgomycetaceae</taxon>
        <taxon>Clohesyomyces</taxon>
    </lineage>
</organism>
<sequence length="88" mass="10037">MMIIVFAHTVFVACIASNGSEPVAMGVLRFRLWCGSYSNSFCNMDRGKELFPFPVLTWSVSSRFAMSLWRGDCCYLYNSHRNPVGRQD</sequence>
<dbReference type="EMBL" id="MCFA01000103">
    <property type="protein sequence ID" value="ORY08215.1"/>
    <property type="molecule type" value="Genomic_DNA"/>
</dbReference>
<evidence type="ECO:0000313" key="3">
    <source>
        <dbReference type="Proteomes" id="UP000193144"/>
    </source>
</evidence>
<evidence type="ECO:0008006" key="4">
    <source>
        <dbReference type="Google" id="ProtNLM"/>
    </source>
</evidence>